<protein>
    <submittedName>
        <fullName evidence="1">Uncharacterized protein</fullName>
    </submittedName>
</protein>
<name>A0A086T1A7_HAPC1</name>
<dbReference type="Proteomes" id="UP000029964">
    <property type="component" value="Unassembled WGS sequence"/>
</dbReference>
<organism evidence="1 2">
    <name type="scientific">Hapsidospora chrysogenum (strain ATCC 11550 / CBS 779.69 / DSM 880 / IAM 14645 / JCM 23072 / IMI 49137)</name>
    <name type="common">Acremonium chrysogenum</name>
    <dbReference type="NCBI Taxonomy" id="857340"/>
    <lineage>
        <taxon>Eukaryota</taxon>
        <taxon>Fungi</taxon>
        <taxon>Dikarya</taxon>
        <taxon>Ascomycota</taxon>
        <taxon>Pezizomycotina</taxon>
        <taxon>Sordariomycetes</taxon>
        <taxon>Hypocreomycetidae</taxon>
        <taxon>Hypocreales</taxon>
        <taxon>Bionectriaceae</taxon>
        <taxon>Hapsidospora</taxon>
    </lineage>
</organism>
<evidence type="ECO:0000313" key="2">
    <source>
        <dbReference type="Proteomes" id="UP000029964"/>
    </source>
</evidence>
<keyword evidence="2" id="KW-1185">Reference proteome</keyword>
<evidence type="ECO:0000313" key="1">
    <source>
        <dbReference type="EMBL" id="KFH43139.1"/>
    </source>
</evidence>
<sequence length="62" mass="6481">MSAVAVASYGHLGVLARGPGTRCIRLSRRRRVQSSPGIISYSGYCSGGGAADPEADREADRD</sequence>
<dbReference type="AlphaFoldDB" id="A0A086T1A7"/>
<dbReference type="HOGENOM" id="CLU_2903639_0_0_1"/>
<proteinExistence type="predicted"/>
<accession>A0A086T1A7</accession>
<reference evidence="2" key="1">
    <citation type="journal article" date="2014" name="Genome Announc.">
        <title>Genome sequence and annotation of Acremonium chrysogenum, producer of the beta-lactam antibiotic cephalosporin C.</title>
        <authorList>
            <person name="Terfehr D."/>
            <person name="Dahlmann T.A."/>
            <person name="Specht T."/>
            <person name="Zadra I."/>
            <person name="Kuernsteiner H."/>
            <person name="Kueck U."/>
        </authorList>
    </citation>
    <scope>NUCLEOTIDE SEQUENCE [LARGE SCALE GENOMIC DNA]</scope>
    <source>
        <strain evidence="2">ATCC 11550 / CBS 779.69 / DSM 880 / IAM 14645 / JCM 23072 / IMI 49137</strain>
    </source>
</reference>
<gene>
    <name evidence="1" type="ORF">ACRE_061020</name>
</gene>
<dbReference type="EMBL" id="JPKY01000076">
    <property type="protein sequence ID" value="KFH43139.1"/>
    <property type="molecule type" value="Genomic_DNA"/>
</dbReference>
<comment type="caution">
    <text evidence="1">The sequence shown here is derived from an EMBL/GenBank/DDBJ whole genome shotgun (WGS) entry which is preliminary data.</text>
</comment>